<gene>
    <name evidence="2" type="ORF">NP233_g6203</name>
</gene>
<comment type="caution">
    <text evidence="2">The sequence shown here is derived from an EMBL/GenBank/DDBJ whole genome shotgun (WGS) entry which is preliminary data.</text>
</comment>
<feature type="compositionally biased region" description="Basic residues" evidence="1">
    <location>
        <begin position="510"/>
        <end position="520"/>
    </location>
</feature>
<evidence type="ECO:0000256" key="1">
    <source>
        <dbReference type="SAM" id="MobiDB-lite"/>
    </source>
</evidence>
<name>A0AAD5YVR7_9AGAR</name>
<proteinExistence type="predicted"/>
<feature type="compositionally biased region" description="Low complexity" evidence="1">
    <location>
        <begin position="80"/>
        <end position="100"/>
    </location>
</feature>
<dbReference type="Proteomes" id="UP001213000">
    <property type="component" value="Unassembled WGS sequence"/>
</dbReference>
<dbReference type="EMBL" id="JANIEX010000395">
    <property type="protein sequence ID" value="KAJ3567687.1"/>
    <property type="molecule type" value="Genomic_DNA"/>
</dbReference>
<feature type="region of interest" description="Disordered" evidence="1">
    <location>
        <begin position="492"/>
        <end position="592"/>
    </location>
</feature>
<keyword evidence="3" id="KW-1185">Reference proteome</keyword>
<feature type="compositionally biased region" description="Polar residues" evidence="1">
    <location>
        <begin position="492"/>
        <end position="509"/>
    </location>
</feature>
<accession>A0AAD5YVR7</accession>
<organism evidence="2 3">
    <name type="scientific">Leucocoprinus birnbaumii</name>
    <dbReference type="NCBI Taxonomy" id="56174"/>
    <lineage>
        <taxon>Eukaryota</taxon>
        <taxon>Fungi</taxon>
        <taxon>Dikarya</taxon>
        <taxon>Basidiomycota</taxon>
        <taxon>Agaricomycotina</taxon>
        <taxon>Agaricomycetes</taxon>
        <taxon>Agaricomycetidae</taxon>
        <taxon>Agaricales</taxon>
        <taxon>Agaricineae</taxon>
        <taxon>Agaricaceae</taxon>
        <taxon>Leucocoprinus</taxon>
    </lineage>
</organism>
<reference evidence="2" key="1">
    <citation type="submission" date="2022-07" db="EMBL/GenBank/DDBJ databases">
        <title>Genome Sequence of Leucocoprinus birnbaumii.</title>
        <authorList>
            <person name="Buettner E."/>
        </authorList>
    </citation>
    <scope>NUCLEOTIDE SEQUENCE</scope>
    <source>
        <strain evidence="2">VT141</strain>
    </source>
</reference>
<evidence type="ECO:0000313" key="2">
    <source>
        <dbReference type="EMBL" id="KAJ3567687.1"/>
    </source>
</evidence>
<evidence type="ECO:0000313" key="3">
    <source>
        <dbReference type="Proteomes" id="UP001213000"/>
    </source>
</evidence>
<protein>
    <submittedName>
        <fullName evidence="2">Uncharacterized protein</fullName>
    </submittedName>
</protein>
<sequence>MPLSKQEISMLKELRPVCIQKRESDKDFKMSSWTRDVVLVEYASRFKTEADSSKQKQLYDWIRNHCRIHESNSDGDSDSDSSSSACDDSDANSSAHNSPSPKRRQGFRAIVIAKNKQKIKSMIQASCSVGDTPTPREYFTLWNNAVTKLIDTLSQEVRTQYEMEALQNESWQLHGPTVEEIYNNGKEYHKHKKPFLKKYDTYVAAEMGKLAALSLPKAREIPALPRHISTLEGRHVLLPMEMDDVSTNELKATLKAFIELTWKEENDTDEIPWTSLEDPKYFSEILGPHSALQFFPCLNPDKLDRETMEHLACQLALDPTLLTFQGYRTSRSIGVTNIVASVPPEVSTTESSSHLIPFSDAAPLVPAIPTALLPEELFPLTDPINEASQINPAFLQANASVYSAVPPIAPAAPGLDIMNISPSGLSAPQIDSIFLQTDTSASIPIQPSALVPLEIMGISPSALSLLVPTSPNEAVITNSGNLAANSIGEDNVNSSQIQSTSQNDTAQAQNRKKGGRKVNKKASVDRRSIKPTAPGRKALDPIQENGVQGPQAAHISANGGGIAKRNPSGRVSRVPDRAPKTITSKGQAEPERVPASMRFGWQSFIPSATGEIQVVEGLVGEVAPQTGQKRKYSLIADLTSNLTNPAFHAQKMFTGERMKKQKCKIKWYCNHLSSDSTAHVPIWPEDGYELSHRRLRVPKANLKLRIFAHFSGNSSRNAAMASELAASHVLAW</sequence>
<feature type="region of interest" description="Disordered" evidence="1">
    <location>
        <begin position="70"/>
        <end position="106"/>
    </location>
</feature>
<dbReference type="AlphaFoldDB" id="A0AAD5YVR7"/>